<keyword evidence="3" id="KW-1185">Reference proteome</keyword>
<gene>
    <name evidence="2" type="ORF">E2C01_081137</name>
</gene>
<evidence type="ECO:0000256" key="1">
    <source>
        <dbReference type="SAM" id="MobiDB-lite"/>
    </source>
</evidence>
<feature type="compositionally biased region" description="Basic and acidic residues" evidence="1">
    <location>
        <begin position="7"/>
        <end position="20"/>
    </location>
</feature>
<evidence type="ECO:0000313" key="3">
    <source>
        <dbReference type="Proteomes" id="UP000324222"/>
    </source>
</evidence>
<sequence>MSSQDEESLKKMMAEQGEVK</sequence>
<dbReference type="AlphaFoldDB" id="A0A5B7J1F8"/>
<dbReference type="Proteomes" id="UP000324222">
    <property type="component" value="Unassembled WGS sequence"/>
</dbReference>
<feature type="region of interest" description="Disordered" evidence="1">
    <location>
        <begin position="1"/>
        <end position="20"/>
    </location>
</feature>
<evidence type="ECO:0000313" key="2">
    <source>
        <dbReference type="EMBL" id="MPC86314.1"/>
    </source>
</evidence>
<protein>
    <submittedName>
        <fullName evidence="2">Uncharacterized protein</fullName>
    </submittedName>
</protein>
<organism evidence="2 3">
    <name type="scientific">Portunus trituberculatus</name>
    <name type="common">Swimming crab</name>
    <name type="synonym">Neptunus trituberculatus</name>
    <dbReference type="NCBI Taxonomy" id="210409"/>
    <lineage>
        <taxon>Eukaryota</taxon>
        <taxon>Metazoa</taxon>
        <taxon>Ecdysozoa</taxon>
        <taxon>Arthropoda</taxon>
        <taxon>Crustacea</taxon>
        <taxon>Multicrustacea</taxon>
        <taxon>Malacostraca</taxon>
        <taxon>Eumalacostraca</taxon>
        <taxon>Eucarida</taxon>
        <taxon>Decapoda</taxon>
        <taxon>Pleocyemata</taxon>
        <taxon>Brachyura</taxon>
        <taxon>Eubrachyura</taxon>
        <taxon>Portunoidea</taxon>
        <taxon>Portunidae</taxon>
        <taxon>Portuninae</taxon>
        <taxon>Portunus</taxon>
    </lineage>
</organism>
<accession>A0A5B7J1F8</accession>
<proteinExistence type="predicted"/>
<comment type="caution">
    <text evidence="2">The sequence shown here is derived from an EMBL/GenBank/DDBJ whole genome shotgun (WGS) entry which is preliminary data.</text>
</comment>
<name>A0A5B7J1F8_PORTR</name>
<reference evidence="2 3" key="1">
    <citation type="submission" date="2019-05" db="EMBL/GenBank/DDBJ databases">
        <title>Another draft genome of Portunus trituberculatus and its Hox gene families provides insights of decapod evolution.</title>
        <authorList>
            <person name="Jeong J.-H."/>
            <person name="Song I."/>
            <person name="Kim S."/>
            <person name="Choi T."/>
            <person name="Kim D."/>
            <person name="Ryu S."/>
            <person name="Kim W."/>
        </authorList>
    </citation>
    <scope>NUCLEOTIDE SEQUENCE [LARGE SCALE GENOMIC DNA]</scope>
    <source>
        <tissue evidence="2">Muscle</tissue>
    </source>
</reference>
<dbReference type="EMBL" id="VSRR010071092">
    <property type="protein sequence ID" value="MPC86314.1"/>
    <property type="molecule type" value="Genomic_DNA"/>
</dbReference>